<dbReference type="GO" id="GO:0009253">
    <property type="term" value="P:peptidoglycan catabolic process"/>
    <property type="evidence" value="ECO:0007669"/>
    <property type="project" value="InterPro"/>
</dbReference>
<evidence type="ECO:0000313" key="4">
    <source>
        <dbReference type="EMBL" id="THJ32472.1"/>
    </source>
</evidence>
<evidence type="ECO:0000256" key="2">
    <source>
        <dbReference type="ARBA" id="ARBA00022638"/>
    </source>
</evidence>
<dbReference type="EC" id="3.2.1.17" evidence="3"/>
<sequence length="196" mass="21671">MAGGIYVGDAQLDANKLAAAQRNEYVQAAAADPDTSLEVKLAMVWAQFYESSMQHVGYAYVDRNGRGQPLTVCAGITGPEVLAGKWYTPNDCYELEKRRYLEAERVAPQHLRYWSSYDPFARATFLDFLHNKGAENFSTSTMKRKANAGDLAGACRENPRWNKGTVNGARVVLPGLQIRGDANSEICSSWRLQEAG</sequence>
<keyword evidence="3" id="KW-0378">Hydrolase</keyword>
<dbReference type="GO" id="GO:0016998">
    <property type="term" value="P:cell wall macromolecule catabolic process"/>
    <property type="evidence" value="ECO:0007669"/>
    <property type="project" value="InterPro"/>
</dbReference>
<comment type="caution">
    <text evidence="4">The sequence shown here is derived from an EMBL/GenBank/DDBJ whole genome shotgun (WGS) entry which is preliminary data.</text>
</comment>
<keyword evidence="1 3" id="KW-0929">Antimicrobial</keyword>
<dbReference type="Pfam" id="PF00959">
    <property type="entry name" value="Phage_lysozyme"/>
    <property type="match status" value="1"/>
</dbReference>
<gene>
    <name evidence="4" type="ORF">E8K88_11995</name>
</gene>
<organism evidence="4 5">
    <name type="scientific">Lampropedia aestuarii</name>
    <dbReference type="NCBI Taxonomy" id="2562762"/>
    <lineage>
        <taxon>Bacteria</taxon>
        <taxon>Pseudomonadati</taxon>
        <taxon>Pseudomonadota</taxon>
        <taxon>Betaproteobacteria</taxon>
        <taxon>Burkholderiales</taxon>
        <taxon>Comamonadaceae</taxon>
        <taxon>Lampropedia</taxon>
    </lineage>
</organism>
<proteinExistence type="inferred from homology"/>
<dbReference type="InterPro" id="IPR023346">
    <property type="entry name" value="Lysozyme-like_dom_sf"/>
</dbReference>
<dbReference type="PANTHER" id="PTHR38107">
    <property type="match status" value="1"/>
</dbReference>
<dbReference type="GO" id="GO:0003796">
    <property type="term" value="F:lysozyme activity"/>
    <property type="evidence" value="ECO:0007669"/>
    <property type="project" value="UniProtKB-EC"/>
</dbReference>
<dbReference type="PANTHER" id="PTHR38107:SF3">
    <property type="entry name" value="LYSOZYME RRRD-RELATED"/>
    <property type="match status" value="1"/>
</dbReference>
<dbReference type="InterPro" id="IPR051018">
    <property type="entry name" value="Bacteriophage_GH24"/>
</dbReference>
<dbReference type="EMBL" id="SSWX01000015">
    <property type="protein sequence ID" value="THJ32472.1"/>
    <property type="molecule type" value="Genomic_DNA"/>
</dbReference>
<comment type="catalytic activity">
    <reaction evidence="3">
        <text>Hydrolysis of (1-&gt;4)-beta-linkages between N-acetylmuramic acid and N-acetyl-D-glucosamine residues in a peptidoglycan and between N-acetyl-D-glucosamine residues in chitodextrins.</text>
        <dbReference type="EC" id="3.2.1.17"/>
    </reaction>
</comment>
<evidence type="ECO:0000313" key="5">
    <source>
        <dbReference type="Proteomes" id="UP000306236"/>
    </source>
</evidence>
<evidence type="ECO:0000256" key="3">
    <source>
        <dbReference type="RuleBase" id="RU003788"/>
    </source>
</evidence>
<dbReference type="InterPro" id="IPR002196">
    <property type="entry name" value="Glyco_hydro_24"/>
</dbReference>
<dbReference type="Gene3D" id="1.10.530.40">
    <property type="match status" value="1"/>
</dbReference>
<name>A0A4V3YWT8_9BURK</name>
<dbReference type="InterPro" id="IPR023347">
    <property type="entry name" value="Lysozyme_dom_sf"/>
</dbReference>
<dbReference type="GO" id="GO:0042742">
    <property type="term" value="P:defense response to bacterium"/>
    <property type="evidence" value="ECO:0007669"/>
    <property type="project" value="UniProtKB-KW"/>
</dbReference>
<reference evidence="4 5" key="1">
    <citation type="submission" date="2019-04" db="EMBL/GenBank/DDBJ databases">
        <title>Lampropedia sp YIM MLB12 draf genome.</title>
        <authorList>
            <person name="Wang Y.-X."/>
        </authorList>
    </citation>
    <scope>NUCLEOTIDE SEQUENCE [LARGE SCALE GENOMIC DNA]</scope>
    <source>
        <strain evidence="4 5">YIM MLB12</strain>
    </source>
</reference>
<dbReference type="SUPFAM" id="SSF53955">
    <property type="entry name" value="Lysozyme-like"/>
    <property type="match status" value="1"/>
</dbReference>
<dbReference type="Proteomes" id="UP000306236">
    <property type="component" value="Unassembled WGS sequence"/>
</dbReference>
<comment type="similarity">
    <text evidence="3">Belongs to the glycosyl hydrolase 24 family.</text>
</comment>
<accession>A0A4V3YWT8</accession>
<evidence type="ECO:0000256" key="1">
    <source>
        <dbReference type="ARBA" id="ARBA00022529"/>
    </source>
</evidence>
<keyword evidence="3" id="KW-0326">Glycosidase</keyword>
<keyword evidence="5" id="KW-1185">Reference proteome</keyword>
<dbReference type="OrthoDB" id="5327667at2"/>
<protein>
    <recommendedName>
        <fullName evidence="3">Lysozyme</fullName>
        <ecNumber evidence="3">3.2.1.17</ecNumber>
    </recommendedName>
</protein>
<dbReference type="AlphaFoldDB" id="A0A4V3YWT8"/>
<keyword evidence="2 3" id="KW-0081">Bacteriolytic enzyme</keyword>
<dbReference type="GO" id="GO:0031640">
    <property type="term" value="P:killing of cells of another organism"/>
    <property type="evidence" value="ECO:0007669"/>
    <property type="project" value="UniProtKB-KW"/>
</dbReference>